<evidence type="ECO:0000256" key="16">
    <source>
        <dbReference type="SAM" id="SignalP"/>
    </source>
</evidence>
<evidence type="ECO:0000256" key="15">
    <source>
        <dbReference type="RuleBase" id="RU003357"/>
    </source>
</evidence>
<dbReference type="SUPFAM" id="SSF56935">
    <property type="entry name" value="Porins"/>
    <property type="match status" value="1"/>
</dbReference>
<evidence type="ECO:0000313" key="19">
    <source>
        <dbReference type="Proteomes" id="UP000076857"/>
    </source>
</evidence>
<reference evidence="18 19" key="1">
    <citation type="submission" date="2016-04" db="EMBL/GenBank/DDBJ databases">
        <authorList>
            <person name="Qiu J."/>
        </authorList>
    </citation>
    <scope>NUCLEOTIDE SEQUENCE [LARGE SCALE GENOMIC DNA]</scope>
    <source>
        <strain evidence="18 19">JQ581</strain>
    </source>
</reference>
<dbReference type="InterPro" id="IPR039426">
    <property type="entry name" value="TonB-dep_rcpt-like"/>
</dbReference>
<evidence type="ECO:0000256" key="7">
    <source>
        <dbReference type="ARBA" id="ARBA00022729"/>
    </source>
</evidence>
<dbReference type="Pfam" id="PF00593">
    <property type="entry name" value="TonB_dep_Rec_b-barrel"/>
    <property type="match status" value="1"/>
</dbReference>
<dbReference type="NCBIfam" id="TIGR01783">
    <property type="entry name" value="TonB-siderophor"/>
    <property type="match status" value="1"/>
</dbReference>
<dbReference type="InterPro" id="IPR037066">
    <property type="entry name" value="Plug_dom_sf"/>
</dbReference>
<evidence type="ECO:0000259" key="17">
    <source>
        <dbReference type="SMART" id="SM00965"/>
    </source>
</evidence>
<comment type="subcellular location">
    <subcellularLocation>
        <location evidence="1 14">Cell outer membrane</location>
        <topology evidence="1 14">Multi-pass membrane protein</topology>
    </subcellularLocation>
</comment>
<evidence type="ECO:0000256" key="3">
    <source>
        <dbReference type="ARBA" id="ARBA00022448"/>
    </source>
</evidence>
<comment type="similarity">
    <text evidence="2 14 15">Belongs to the TonB-dependent receptor family.</text>
</comment>
<sequence>MKSKRNTFPRQASLLPGYCLLSLALASSSQALLAAPPSTHVQQRTYKIAAGPLERVLSNFAAASGVMISFEPQLAQALYSDGLHGEYDVAQGFTQLLKGTTLDLQSDGSGNYQLRPRNATTLEPLDISASRLSGAVTEGTDVYTTAQMSTATKLAISVRETPQSVSVVSRKQMDDQRMLTLDDALESTTGVNVLMSSENLILQSRGFKMESIQYDGLATNFQEQMLSPDLALYDRIEVLRGAPGLVQGGGMPGGTVNLVRKRPTADFQASVDGSAGSWDTYRITGDVSGPLNDNGTVRGRLVGAYQDNQSFIDYVQAERQALYGVVEIDLNPDTTLTLGSSWQKDDSVPTGFGLPMAKDGSSLGLSRSTFLSAPWAYLDSDGMTYFAELEHELANDWKIKAAGSFSEYQRDSLNLFTYNYGGSAGVDPKTGTGLVLDDLTQRNYHDRNLSGDLSAQGPFELLSREHTLIVGAAYSRNRFTGTFNTWATVPGSYAQYGEPINVYNFSPGDLTLLNQPEANRYLDEQTLQKGVYLTTRLSLADPLHLILGARVSWYDYHRNVYNLPANTLNTTSSAAYDIDQELTPYAGITYDLNDQLTWYFSYSDIFKPQRQQAYPSGVIDPIVGANYETGIKGEFYDGALNLSAAVFRIDQSHLAQIDYAHSLSSCTVNNGVNRNDGRCFYEAAGKVRSQGVELEAAGELMPGWQVFAGYTFNRSEYLKYANGGTSDQAGENYSSFTPKHLFRAGTDYRLGGNWSAWNIGAGIKAQSSWSTTDGNQLAVREPGRALVDLHGGYRFDEHLRIAVNIENLFDKVYYENYSQRTADYFSYYGAPRSATVSLHWRY</sequence>
<keyword evidence="12 18" id="KW-0675">Receptor</keyword>
<evidence type="ECO:0000256" key="8">
    <source>
        <dbReference type="ARBA" id="ARBA00023004"/>
    </source>
</evidence>
<keyword evidence="7 16" id="KW-0732">Signal</keyword>
<dbReference type="AlphaFoldDB" id="A0AAP9N275"/>
<evidence type="ECO:0000313" key="18">
    <source>
        <dbReference type="EMBL" id="QJQ11551.1"/>
    </source>
</evidence>
<dbReference type="GO" id="GO:0015344">
    <property type="term" value="F:siderophore uptake transmembrane transporter activity"/>
    <property type="evidence" value="ECO:0007669"/>
    <property type="project" value="TreeGrafter"/>
</dbReference>
<organism evidence="18 19">
    <name type="scientific">Pseudomonas putida</name>
    <name type="common">Arthrobacter siderocapsulatus</name>
    <dbReference type="NCBI Taxonomy" id="303"/>
    <lineage>
        <taxon>Bacteria</taxon>
        <taxon>Pseudomonadati</taxon>
        <taxon>Pseudomonadota</taxon>
        <taxon>Gammaproteobacteria</taxon>
        <taxon>Pseudomonadales</taxon>
        <taxon>Pseudomonadaceae</taxon>
        <taxon>Pseudomonas</taxon>
    </lineage>
</organism>
<dbReference type="RefSeq" id="WP_081237770.1">
    <property type="nucleotide sequence ID" value="NZ_CP050951.1"/>
</dbReference>
<reference evidence="18 19" key="2">
    <citation type="submission" date="2020-04" db="EMBL/GenBank/DDBJ databases">
        <title>Complete genome sequence of Pseudomonas putida strain JQ581.</title>
        <authorList>
            <person name="Mu Y."/>
        </authorList>
    </citation>
    <scope>NUCLEOTIDE SEQUENCE [LARGE SCALE GENOMIC DNA]</scope>
    <source>
        <strain evidence="18 19">JQ581</strain>
    </source>
</reference>
<keyword evidence="9" id="KW-0406">Ion transport</keyword>
<dbReference type="EMBL" id="CP050951">
    <property type="protein sequence ID" value="QJQ11551.1"/>
    <property type="molecule type" value="Genomic_DNA"/>
</dbReference>
<evidence type="ECO:0000256" key="1">
    <source>
        <dbReference type="ARBA" id="ARBA00004571"/>
    </source>
</evidence>
<keyword evidence="10 15" id="KW-0798">TonB box</keyword>
<dbReference type="InterPro" id="IPR036942">
    <property type="entry name" value="Beta-barrel_TonB_sf"/>
</dbReference>
<evidence type="ECO:0000256" key="6">
    <source>
        <dbReference type="ARBA" id="ARBA00022692"/>
    </source>
</evidence>
<evidence type="ECO:0000256" key="10">
    <source>
        <dbReference type="ARBA" id="ARBA00023077"/>
    </source>
</evidence>
<dbReference type="SMART" id="SM00965">
    <property type="entry name" value="STN"/>
    <property type="match status" value="1"/>
</dbReference>
<dbReference type="InterPro" id="IPR012910">
    <property type="entry name" value="Plug_dom"/>
</dbReference>
<evidence type="ECO:0000256" key="14">
    <source>
        <dbReference type="PROSITE-ProRule" id="PRU01360"/>
    </source>
</evidence>
<feature type="chain" id="PRO_5043013544" evidence="16">
    <location>
        <begin position="35"/>
        <end position="842"/>
    </location>
</feature>
<feature type="domain" description="Secretin/TonB short N-terminal" evidence="17">
    <location>
        <begin position="66"/>
        <end position="117"/>
    </location>
</feature>
<accession>A0AAP9N275</accession>
<dbReference type="PANTHER" id="PTHR32552:SF74">
    <property type="entry name" value="HYDROXAMATE SIDEROPHORE RECEPTOR FHUE"/>
    <property type="match status" value="1"/>
</dbReference>
<dbReference type="InterPro" id="IPR010105">
    <property type="entry name" value="TonB_sidphr_rcpt"/>
</dbReference>
<dbReference type="InterPro" id="IPR000531">
    <property type="entry name" value="Beta-barrel_TonB"/>
</dbReference>
<dbReference type="GO" id="GO:0015891">
    <property type="term" value="P:siderophore transport"/>
    <property type="evidence" value="ECO:0007669"/>
    <property type="project" value="InterPro"/>
</dbReference>
<evidence type="ECO:0000256" key="5">
    <source>
        <dbReference type="ARBA" id="ARBA00022496"/>
    </source>
</evidence>
<dbReference type="Gene3D" id="2.170.130.10">
    <property type="entry name" value="TonB-dependent receptor, plug domain"/>
    <property type="match status" value="1"/>
</dbReference>
<dbReference type="Gene3D" id="2.40.170.20">
    <property type="entry name" value="TonB-dependent receptor, beta-barrel domain"/>
    <property type="match status" value="1"/>
</dbReference>
<dbReference type="PROSITE" id="PS52016">
    <property type="entry name" value="TONB_DEPENDENT_REC_3"/>
    <property type="match status" value="1"/>
</dbReference>
<keyword evidence="13 14" id="KW-0998">Cell outer membrane</keyword>
<name>A0AAP9N275_PSEPU</name>
<dbReference type="CDD" id="cd01347">
    <property type="entry name" value="ligand_gated_channel"/>
    <property type="match status" value="1"/>
</dbReference>
<evidence type="ECO:0000256" key="13">
    <source>
        <dbReference type="ARBA" id="ARBA00023237"/>
    </source>
</evidence>
<feature type="signal peptide" evidence="16">
    <location>
        <begin position="1"/>
        <end position="34"/>
    </location>
</feature>
<dbReference type="PANTHER" id="PTHR32552">
    <property type="entry name" value="FERRICHROME IRON RECEPTOR-RELATED"/>
    <property type="match status" value="1"/>
</dbReference>
<evidence type="ECO:0000256" key="2">
    <source>
        <dbReference type="ARBA" id="ARBA00009810"/>
    </source>
</evidence>
<evidence type="ECO:0000256" key="11">
    <source>
        <dbReference type="ARBA" id="ARBA00023136"/>
    </source>
</evidence>
<keyword evidence="11 14" id="KW-0472">Membrane</keyword>
<dbReference type="GO" id="GO:0038023">
    <property type="term" value="F:signaling receptor activity"/>
    <property type="evidence" value="ECO:0007669"/>
    <property type="project" value="InterPro"/>
</dbReference>
<gene>
    <name evidence="18" type="ORF">A3L25_019770</name>
</gene>
<keyword evidence="8" id="KW-0408">Iron</keyword>
<evidence type="ECO:0000256" key="9">
    <source>
        <dbReference type="ARBA" id="ARBA00023065"/>
    </source>
</evidence>
<evidence type="ECO:0000256" key="4">
    <source>
        <dbReference type="ARBA" id="ARBA00022452"/>
    </source>
</evidence>
<dbReference type="GO" id="GO:0009279">
    <property type="term" value="C:cell outer membrane"/>
    <property type="evidence" value="ECO:0007669"/>
    <property type="project" value="UniProtKB-SubCell"/>
</dbReference>
<keyword evidence="3 14" id="KW-0813">Transport</keyword>
<dbReference type="Pfam" id="PF07715">
    <property type="entry name" value="Plug"/>
    <property type="match status" value="1"/>
</dbReference>
<dbReference type="InterPro" id="IPR011662">
    <property type="entry name" value="Secretin/TonB_short_N"/>
</dbReference>
<keyword evidence="5" id="KW-0410">Iron transport</keyword>
<protein>
    <submittedName>
        <fullName evidence="18">TonB-dependent siderophore receptor</fullName>
    </submittedName>
</protein>
<dbReference type="Proteomes" id="UP000076857">
    <property type="component" value="Chromosome"/>
</dbReference>
<keyword evidence="6 14" id="KW-0812">Transmembrane</keyword>
<dbReference type="FunFam" id="2.170.130.10:FF:000010">
    <property type="entry name" value="Ferripyoverdine receptor"/>
    <property type="match status" value="1"/>
</dbReference>
<dbReference type="Gene3D" id="3.55.50.30">
    <property type="match status" value="1"/>
</dbReference>
<keyword evidence="4 14" id="KW-1134">Transmembrane beta strand</keyword>
<evidence type="ECO:0000256" key="12">
    <source>
        <dbReference type="ARBA" id="ARBA00023170"/>
    </source>
</evidence>
<proteinExistence type="inferred from homology"/>